<gene>
    <name evidence="1" type="ORF">SAMN02745664_1071</name>
</gene>
<evidence type="ECO:0000313" key="1">
    <source>
        <dbReference type="EMBL" id="SIR90589.1"/>
    </source>
</evidence>
<protein>
    <submittedName>
        <fullName evidence="1">Filamentous hemagglutinin</fullName>
    </submittedName>
</protein>
<dbReference type="EMBL" id="FTNU01000007">
    <property type="protein sequence ID" value="SIR90589.1"/>
    <property type="molecule type" value="Genomic_DNA"/>
</dbReference>
<reference evidence="2" key="1">
    <citation type="submission" date="2017-01" db="EMBL/GenBank/DDBJ databases">
        <authorList>
            <person name="Varghese N."/>
            <person name="Submissions S."/>
        </authorList>
    </citation>
    <scope>NUCLEOTIDE SEQUENCE [LARGE SCALE GENOMIC DNA]</scope>
    <source>
        <strain evidence="2">DSM 21768</strain>
    </source>
</reference>
<accession>A0A1N7ERC1</accession>
<dbReference type="AlphaFoldDB" id="A0A1N7ERC1"/>
<proteinExistence type="predicted"/>
<organism evidence="1 2">
    <name type="scientific">Moraxella cuniculi DSM 21768</name>
    <dbReference type="NCBI Taxonomy" id="1122245"/>
    <lineage>
        <taxon>Bacteria</taxon>
        <taxon>Pseudomonadati</taxon>
        <taxon>Pseudomonadota</taxon>
        <taxon>Gammaproteobacteria</taxon>
        <taxon>Moraxellales</taxon>
        <taxon>Moraxellaceae</taxon>
        <taxon>Moraxella</taxon>
    </lineage>
</organism>
<evidence type="ECO:0000313" key="2">
    <source>
        <dbReference type="Proteomes" id="UP000187495"/>
    </source>
</evidence>
<keyword evidence="2" id="KW-1185">Reference proteome</keyword>
<dbReference type="Proteomes" id="UP000187495">
    <property type="component" value="Unassembled WGS sequence"/>
</dbReference>
<name>A0A1N7ERC1_9GAMM</name>
<feature type="non-terminal residue" evidence="1">
    <location>
        <position position="1"/>
    </location>
</feature>
<sequence length="71" mass="7599">QYFKQNKTLNQLDNGNRPEEQSLQHLLAHAILGAAVSYATGNNPTIGALSAVGSEAVTPILSDFLFGKKTK</sequence>